<evidence type="ECO:0000313" key="2">
    <source>
        <dbReference type="EMBL" id="CAG8496034.1"/>
    </source>
</evidence>
<evidence type="ECO:0000313" key="3">
    <source>
        <dbReference type="Proteomes" id="UP000789572"/>
    </source>
</evidence>
<sequence length="139" mass="15827">MAPELYACQHLPGGWLMVVMDIIDPDTYLPYNLRNSNDFKEHFPPSEQVKSQITNIITTLHSQDLVHGDVHDSNILVSKDDGIMLIDFDWSGKEGEVQYPMNINCIGVKRPDGAIDGELIIKQHDLEMIEIMFDETVTR</sequence>
<organism evidence="2 3">
    <name type="scientific">Paraglomus occultum</name>
    <dbReference type="NCBI Taxonomy" id="144539"/>
    <lineage>
        <taxon>Eukaryota</taxon>
        <taxon>Fungi</taxon>
        <taxon>Fungi incertae sedis</taxon>
        <taxon>Mucoromycota</taxon>
        <taxon>Glomeromycotina</taxon>
        <taxon>Glomeromycetes</taxon>
        <taxon>Paraglomerales</taxon>
        <taxon>Paraglomeraceae</taxon>
        <taxon>Paraglomus</taxon>
    </lineage>
</organism>
<dbReference type="Proteomes" id="UP000789572">
    <property type="component" value="Unassembled WGS sequence"/>
</dbReference>
<protein>
    <submittedName>
        <fullName evidence="2">3232_t:CDS:1</fullName>
    </submittedName>
</protein>
<dbReference type="OrthoDB" id="2448781at2759"/>
<dbReference type="GO" id="GO:0005524">
    <property type="term" value="F:ATP binding"/>
    <property type="evidence" value="ECO:0007669"/>
    <property type="project" value="UniProtKB-KW"/>
</dbReference>
<dbReference type="GO" id="GO:0004674">
    <property type="term" value="F:protein serine/threonine kinase activity"/>
    <property type="evidence" value="ECO:0007669"/>
    <property type="project" value="UniProtKB-KW"/>
</dbReference>
<dbReference type="AlphaFoldDB" id="A0A9N8ZHJ3"/>
<keyword evidence="3" id="KW-1185">Reference proteome</keyword>
<gene>
    <name evidence="2" type="ORF">POCULU_LOCUS2326</name>
</gene>
<dbReference type="Gene3D" id="1.10.510.10">
    <property type="entry name" value="Transferase(Phosphotransferase) domain 1"/>
    <property type="match status" value="1"/>
</dbReference>
<dbReference type="Pfam" id="PF00069">
    <property type="entry name" value="Pkinase"/>
    <property type="match status" value="1"/>
</dbReference>
<feature type="domain" description="Protein kinase" evidence="1">
    <location>
        <begin position="1"/>
        <end position="139"/>
    </location>
</feature>
<name>A0A9N8ZHJ3_9GLOM</name>
<dbReference type="PROSITE" id="PS50011">
    <property type="entry name" value="PROTEIN_KINASE_DOM"/>
    <property type="match status" value="1"/>
</dbReference>
<dbReference type="SUPFAM" id="SSF56112">
    <property type="entry name" value="Protein kinase-like (PK-like)"/>
    <property type="match status" value="1"/>
</dbReference>
<proteinExistence type="predicted"/>
<dbReference type="InterPro" id="IPR011009">
    <property type="entry name" value="Kinase-like_dom_sf"/>
</dbReference>
<dbReference type="EMBL" id="CAJVPJ010000210">
    <property type="protein sequence ID" value="CAG8496034.1"/>
    <property type="molecule type" value="Genomic_DNA"/>
</dbReference>
<accession>A0A9N8ZHJ3</accession>
<dbReference type="InterPro" id="IPR000719">
    <property type="entry name" value="Prot_kinase_dom"/>
</dbReference>
<reference evidence="2" key="1">
    <citation type="submission" date="2021-06" db="EMBL/GenBank/DDBJ databases">
        <authorList>
            <person name="Kallberg Y."/>
            <person name="Tangrot J."/>
            <person name="Rosling A."/>
        </authorList>
    </citation>
    <scope>NUCLEOTIDE SEQUENCE</scope>
    <source>
        <strain evidence="2">IA702</strain>
    </source>
</reference>
<comment type="caution">
    <text evidence="2">The sequence shown here is derived from an EMBL/GenBank/DDBJ whole genome shotgun (WGS) entry which is preliminary data.</text>
</comment>
<evidence type="ECO:0000259" key="1">
    <source>
        <dbReference type="PROSITE" id="PS50011"/>
    </source>
</evidence>